<organism evidence="2 3">
    <name type="scientific">Myceligenerans indicum</name>
    <dbReference type="NCBI Taxonomy" id="2593663"/>
    <lineage>
        <taxon>Bacteria</taxon>
        <taxon>Bacillati</taxon>
        <taxon>Actinomycetota</taxon>
        <taxon>Actinomycetes</taxon>
        <taxon>Micrococcales</taxon>
        <taxon>Promicromonosporaceae</taxon>
        <taxon>Myceligenerans</taxon>
    </lineage>
</organism>
<comment type="caution">
    <text evidence="2">The sequence shown here is derived from an EMBL/GenBank/DDBJ whole genome shotgun (WGS) entry which is preliminary data.</text>
</comment>
<feature type="compositionally biased region" description="Low complexity" evidence="1">
    <location>
        <begin position="38"/>
        <end position="70"/>
    </location>
</feature>
<sequence length="236" mass="23417">MTPLRRTKGPRSGIGTGTVSGKAAVLLAVSLLLSPALTACGPAAPPVGAEPSSSASGSPGTSATPESGDPGSSGGERDADDAGEQTSGGTARGDAHDTVVAGRATTEVVPLTADAVGVGEDLAVELTTVERTVAEATMPGEVAGSAIRIQVTVVNSGVYHALGASVVNLYYGPDRIPASSLSGSGENKLPDSVPAGEATTGTYEFAVPDDRTLEVLVEIDVDPQLHVALFEGEVSP</sequence>
<accession>A0ABS1LES8</accession>
<protein>
    <recommendedName>
        <fullName evidence="4">DUF4352 domain-containing protein</fullName>
    </recommendedName>
</protein>
<dbReference type="EMBL" id="JABBYC010000001">
    <property type="protein sequence ID" value="MBL0884719.1"/>
    <property type="molecule type" value="Genomic_DNA"/>
</dbReference>
<dbReference type="Proteomes" id="UP000675409">
    <property type="component" value="Unassembled WGS sequence"/>
</dbReference>
<gene>
    <name evidence="2" type="ORF">HGK34_00230</name>
</gene>
<proteinExistence type="predicted"/>
<evidence type="ECO:0000313" key="3">
    <source>
        <dbReference type="Proteomes" id="UP000675409"/>
    </source>
</evidence>
<evidence type="ECO:0000313" key="2">
    <source>
        <dbReference type="EMBL" id="MBL0884719.1"/>
    </source>
</evidence>
<dbReference type="RefSeq" id="WP_201844555.1">
    <property type="nucleotide sequence ID" value="NZ_JABBYC010000001.1"/>
</dbReference>
<feature type="region of interest" description="Disordered" evidence="1">
    <location>
        <begin position="38"/>
        <end position="97"/>
    </location>
</feature>
<name>A0ABS1LES8_9MICO</name>
<evidence type="ECO:0008006" key="4">
    <source>
        <dbReference type="Google" id="ProtNLM"/>
    </source>
</evidence>
<evidence type="ECO:0000256" key="1">
    <source>
        <dbReference type="SAM" id="MobiDB-lite"/>
    </source>
</evidence>
<reference evidence="2 3" key="1">
    <citation type="journal article" date="2021" name="Arch. Microbiol.">
        <title>Myceligenerans indicum sp. nov., an actinobacterium isolated from mangrove sediment of Sundarbans, India.</title>
        <authorList>
            <person name="Asha K."/>
            <person name="Bhadury P."/>
        </authorList>
    </citation>
    <scope>NUCLEOTIDE SEQUENCE [LARGE SCALE GENOMIC DNA]</scope>
    <source>
        <strain evidence="2 3">I2</strain>
    </source>
</reference>
<keyword evidence="3" id="KW-1185">Reference proteome</keyword>